<dbReference type="Pfam" id="PF12697">
    <property type="entry name" value="Abhydrolase_6"/>
    <property type="match status" value="1"/>
</dbReference>
<dbReference type="Gene3D" id="3.40.50.1820">
    <property type="entry name" value="alpha/beta hydrolase"/>
    <property type="match status" value="1"/>
</dbReference>
<evidence type="ECO:0000256" key="1">
    <source>
        <dbReference type="SAM" id="SignalP"/>
    </source>
</evidence>
<dbReference type="AlphaFoldDB" id="A0A9D2D092"/>
<name>A0A9D2D092_9FIRM</name>
<feature type="signal peptide" evidence="1">
    <location>
        <begin position="1"/>
        <end position="24"/>
    </location>
</feature>
<reference evidence="3" key="1">
    <citation type="journal article" date="2021" name="PeerJ">
        <title>Extensive microbial diversity within the chicken gut microbiome revealed by metagenomics and culture.</title>
        <authorList>
            <person name="Gilroy R."/>
            <person name="Ravi A."/>
            <person name="Getino M."/>
            <person name="Pursley I."/>
            <person name="Horton D.L."/>
            <person name="Alikhan N.F."/>
            <person name="Baker D."/>
            <person name="Gharbi K."/>
            <person name="Hall N."/>
            <person name="Watson M."/>
            <person name="Adriaenssens E.M."/>
            <person name="Foster-Nyarko E."/>
            <person name="Jarju S."/>
            <person name="Secka A."/>
            <person name="Antonio M."/>
            <person name="Oren A."/>
            <person name="Chaudhuri R.R."/>
            <person name="La Ragione R."/>
            <person name="Hildebrand F."/>
            <person name="Pallen M.J."/>
        </authorList>
    </citation>
    <scope>NUCLEOTIDE SEQUENCE</scope>
    <source>
        <strain evidence="3">CHK187-5294</strain>
    </source>
</reference>
<dbReference type="Proteomes" id="UP000824132">
    <property type="component" value="Unassembled WGS sequence"/>
</dbReference>
<organism evidence="3 4">
    <name type="scientific">Candidatus Borkfalkia avistercoris</name>
    <dbReference type="NCBI Taxonomy" id="2838504"/>
    <lineage>
        <taxon>Bacteria</taxon>
        <taxon>Bacillati</taxon>
        <taxon>Bacillota</taxon>
        <taxon>Clostridia</taxon>
        <taxon>Christensenellales</taxon>
        <taxon>Christensenellaceae</taxon>
        <taxon>Candidatus Borkfalkia</taxon>
    </lineage>
</organism>
<gene>
    <name evidence="3" type="ORF">H9727_07660</name>
</gene>
<evidence type="ECO:0000259" key="2">
    <source>
        <dbReference type="Pfam" id="PF12697"/>
    </source>
</evidence>
<dbReference type="PANTHER" id="PTHR43689">
    <property type="entry name" value="HYDROLASE"/>
    <property type="match status" value="1"/>
</dbReference>
<feature type="domain" description="AB hydrolase-1" evidence="2">
    <location>
        <begin position="84"/>
        <end position="283"/>
    </location>
</feature>
<dbReference type="InterPro" id="IPR029058">
    <property type="entry name" value="AB_hydrolase_fold"/>
</dbReference>
<feature type="chain" id="PRO_5039414109" evidence="1">
    <location>
        <begin position="25"/>
        <end position="340"/>
    </location>
</feature>
<protein>
    <submittedName>
        <fullName evidence="3">Alpha/beta hydrolase</fullName>
    </submittedName>
</protein>
<dbReference type="SUPFAM" id="SSF53474">
    <property type="entry name" value="alpha/beta-Hydrolases"/>
    <property type="match status" value="1"/>
</dbReference>
<evidence type="ECO:0000313" key="3">
    <source>
        <dbReference type="EMBL" id="HIZ04145.1"/>
    </source>
</evidence>
<dbReference type="EMBL" id="DXCL01000046">
    <property type="protein sequence ID" value="HIZ04145.1"/>
    <property type="molecule type" value="Genomic_DNA"/>
</dbReference>
<dbReference type="PANTHER" id="PTHR43689:SF8">
    <property type="entry name" value="ALPHA_BETA-HYDROLASES SUPERFAMILY PROTEIN"/>
    <property type="match status" value="1"/>
</dbReference>
<evidence type="ECO:0000313" key="4">
    <source>
        <dbReference type="Proteomes" id="UP000824132"/>
    </source>
</evidence>
<dbReference type="GO" id="GO:0016787">
    <property type="term" value="F:hydrolase activity"/>
    <property type="evidence" value="ECO:0007669"/>
    <property type="project" value="UniProtKB-KW"/>
</dbReference>
<keyword evidence="1" id="KW-0732">Signal</keyword>
<keyword evidence="3" id="KW-0378">Hydrolase</keyword>
<proteinExistence type="predicted"/>
<accession>A0A9D2D092</accession>
<comment type="caution">
    <text evidence="3">The sequence shown here is derived from an EMBL/GenBank/DDBJ whole genome shotgun (WGS) entry which is preliminary data.</text>
</comment>
<reference evidence="3" key="2">
    <citation type="submission" date="2021-04" db="EMBL/GenBank/DDBJ databases">
        <authorList>
            <person name="Gilroy R."/>
        </authorList>
    </citation>
    <scope>NUCLEOTIDE SEQUENCE</scope>
    <source>
        <strain evidence="3">CHK187-5294</strain>
    </source>
</reference>
<dbReference type="InterPro" id="IPR000073">
    <property type="entry name" value="AB_hydrolase_1"/>
</dbReference>
<sequence length="340" mass="37347">MFWWCWLIVAVVAAAILAVAAAAAAGLYAVHKIYGRRYDGNPNVKYFTAEDFDGLRAEPVSFLSGKETLRGFIYSRELSCAGAVIFSHGFGAGHTSYTTEIDRLTKEGFKVLAFDNAGCMSSDGDRLGCFDRGVCDLVAAAEFASRDERLKYLKKAFVGHSWGGFSVMNAFPLADGVCCAVAMCGFESGSQVLAQNIFGACAPLRAVAAAAIARRSLARSGMKRGRRSSVSLRNIKKPIYLLYGEKDATVRYRWNGKKILRALKENPFVKGETFPDKGHNVYLTNEAERALHETFGSIAKIAKKDKVQAARMYKEVDYAAVTQEDDAVMRRIAGFLRENM</sequence>